<evidence type="ECO:0000259" key="13">
    <source>
        <dbReference type="SMART" id="SM00904"/>
    </source>
</evidence>
<keyword evidence="7" id="KW-0288">FMN</keyword>
<dbReference type="InterPro" id="IPR023465">
    <property type="entry name" value="Riboflavin_kinase_dom_sf"/>
</dbReference>
<dbReference type="AlphaFoldDB" id="A0A9P6ET72"/>
<evidence type="ECO:0000256" key="11">
    <source>
        <dbReference type="ARBA" id="ARBA00029960"/>
    </source>
</evidence>
<dbReference type="Gene3D" id="2.40.30.30">
    <property type="entry name" value="Riboflavin kinase-like"/>
    <property type="match status" value="1"/>
</dbReference>
<dbReference type="EC" id="2.7.1.26" evidence="4"/>
<evidence type="ECO:0000256" key="3">
    <source>
        <dbReference type="ARBA" id="ARBA00010108"/>
    </source>
</evidence>
<feature type="domain" description="Riboflavin kinase" evidence="13">
    <location>
        <begin position="71"/>
        <end position="213"/>
    </location>
</feature>
<evidence type="ECO:0000256" key="4">
    <source>
        <dbReference type="ARBA" id="ARBA00012105"/>
    </source>
</evidence>
<keyword evidence="15" id="KW-1185">Reference proteome</keyword>
<organism evidence="14 15">
    <name type="scientific">Crepidotus variabilis</name>
    <dbReference type="NCBI Taxonomy" id="179855"/>
    <lineage>
        <taxon>Eukaryota</taxon>
        <taxon>Fungi</taxon>
        <taxon>Dikarya</taxon>
        <taxon>Basidiomycota</taxon>
        <taxon>Agaricomycotina</taxon>
        <taxon>Agaricomycetes</taxon>
        <taxon>Agaricomycetidae</taxon>
        <taxon>Agaricales</taxon>
        <taxon>Agaricineae</taxon>
        <taxon>Crepidotaceae</taxon>
        <taxon>Crepidotus</taxon>
    </lineage>
</organism>
<comment type="similarity">
    <text evidence="3">Belongs to the flavokinase family.</text>
</comment>
<dbReference type="Pfam" id="PF01687">
    <property type="entry name" value="Flavokinase"/>
    <property type="match status" value="1"/>
</dbReference>
<evidence type="ECO:0000256" key="2">
    <source>
        <dbReference type="ARBA" id="ARBA00005201"/>
    </source>
</evidence>
<dbReference type="EMBL" id="MU157826">
    <property type="protein sequence ID" value="KAF9534373.1"/>
    <property type="molecule type" value="Genomic_DNA"/>
</dbReference>
<dbReference type="InterPro" id="IPR015865">
    <property type="entry name" value="Riboflavin_kinase_bac/euk"/>
</dbReference>
<proteinExistence type="inferred from homology"/>
<sequence>MSAIMTVLRSAFVTTPSQILESDLNPTTETSTPSGPTTAADYVAKDEIPQADLKVIARAPRPQVVGPEVPEAPFPIELVGPVQTGFGRGGKDLGCPTANLPDESITPLSTRAETGVYYGYAQVIPPEEHRQEFKHDELKVLPMVMSLGWNPFYKNKQLTAEIHIMHEFSRDFYGFEMRAIVLGYIRPELDYVSREALIEDIETDKRVAINCLKRPAYEKYALDSCFISKL</sequence>
<evidence type="ECO:0000313" key="14">
    <source>
        <dbReference type="EMBL" id="KAF9534373.1"/>
    </source>
</evidence>
<dbReference type="InterPro" id="IPR023468">
    <property type="entry name" value="Riboflavin_kinase"/>
</dbReference>
<comment type="caution">
    <text evidence="14">The sequence shown here is derived from an EMBL/GenBank/DDBJ whole genome shotgun (WGS) entry which is preliminary data.</text>
</comment>
<evidence type="ECO:0000256" key="1">
    <source>
        <dbReference type="ARBA" id="ARBA00003572"/>
    </source>
</evidence>
<name>A0A9P6ET72_9AGAR</name>
<dbReference type="GO" id="GO:0008531">
    <property type="term" value="F:riboflavin kinase activity"/>
    <property type="evidence" value="ECO:0007669"/>
    <property type="project" value="UniProtKB-EC"/>
</dbReference>
<keyword evidence="8" id="KW-0808">Transferase</keyword>
<protein>
    <recommendedName>
        <fullName evidence="5">Riboflavin kinase</fullName>
        <ecNumber evidence="4">2.7.1.26</ecNumber>
    </recommendedName>
    <alternativeName>
        <fullName evidence="11">Flavin mononucleotide kinase 1</fullName>
    </alternativeName>
</protein>
<comment type="function">
    <text evidence="1">Catalyzes the phosphorylation of riboflavin (vitamin B2) to form flavin mononucleotide (FMN) coenzyme.</text>
</comment>
<gene>
    <name evidence="14" type="ORF">CPB83DRAFT_844138</name>
</gene>
<evidence type="ECO:0000256" key="9">
    <source>
        <dbReference type="ARBA" id="ARBA00022741"/>
    </source>
</evidence>
<evidence type="ECO:0000256" key="8">
    <source>
        <dbReference type="ARBA" id="ARBA00022679"/>
    </source>
</evidence>
<evidence type="ECO:0000313" key="15">
    <source>
        <dbReference type="Proteomes" id="UP000807306"/>
    </source>
</evidence>
<dbReference type="GO" id="GO:0009231">
    <property type="term" value="P:riboflavin biosynthetic process"/>
    <property type="evidence" value="ECO:0007669"/>
    <property type="project" value="InterPro"/>
</dbReference>
<evidence type="ECO:0000256" key="7">
    <source>
        <dbReference type="ARBA" id="ARBA00022643"/>
    </source>
</evidence>
<reference evidence="14" key="1">
    <citation type="submission" date="2020-11" db="EMBL/GenBank/DDBJ databases">
        <authorList>
            <consortium name="DOE Joint Genome Institute"/>
            <person name="Ahrendt S."/>
            <person name="Riley R."/>
            <person name="Andreopoulos W."/>
            <person name="Labutti K."/>
            <person name="Pangilinan J."/>
            <person name="Ruiz-Duenas F.J."/>
            <person name="Barrasa J.M."/>
            <person name="Sanchez-Garcia M."/>
            <person name="Camarero S."/>
            <person name="Miyauchi S."/>
            <person name="Serrano A."/>
            <person name="Linde D."/>
            <person name="Babiker R."/>
            <person name="Drula E."/>
            <person name="Ayuso-Fernandez I."/>
            <person name="Pacheco R."/>
            <person name="Padilla G."/>
            <person name="Ferreira P."/>
            <person name="Barriuso J."/>
            <person name="Kellner H."/>
            <person name="Castanera R."/>
            <person name="Alfaro M."/>
            <person name="Ramirez L."/>
            <person name="Pisabarro A.G."/>
            <person name="Kuo A."/>
            <person name="Tritt A."/>
            <person name="Lipzen A."/>
            <person name="He G."/>
            <person name="Yan M."/>
            <person name="Ng V."/>
            <person name="Cullen D."/>
            <person name="Martin F."/>
            <person name="Rosso M.-N."/>
            <person name="Henrissat B."/>
            <person name="Hibbett D."/>
            <person name="Martinez A.T."/>
            <person name="Grigoriev I.V."/>
        </authorList>
    </citation>
    <scope>NUCLEOTIDE SEQUENCE</scope>
    <source>
        <strain evidence="14">CBS 506.95</strain>
    </source>
</reference>
<feature type="region of interest" description="Disordered" evidence="12">
    <location>
        <begin position="20"/>
        <end position="39"/>
    </location>
</feature>
<dbReference type="SUPFAM" id="SSF82114">
    <property type="entry name" value="Riboflavin kinase-like"/>
    <property type="match status" value="1"/>
</dbReference>
<keyword evidence="9" id="KW-0547">Nucleotide-binding</keyword>
<dbReference type="GO" id="GO:0009398">
    <property type="term" value="P:FMN biosynthetic process"/>
    <property type="evidence" value="ECO:0007669"/>
    <property type="project" value="TreeGrafter"/>
</dbReference>
<dbReference type="SMART" id="SM00904">
    <property type="entry name" value="Flavokinase"/>
    <property type="match status" value="1"/>
</dbReference>
<keyword evidence="6" id="KW-0285">Flavoprotein</keyword>
<dbReference type="PANTHER" id="PTHR22749:SF6">
    <property type="entry name" value="RIBOFLAVIN KINASE"/>
    <property type="match status" value="1"/>
</dbReference>
<dbReference type="OrthoDB" id="276388at2759"/>
<comment type="pathway">
    <text evidence="2">Cofactor biosynthesis; FMN biosynthesis; FMN from riboflavin (ATP route): step 1/1.</text>
</comment>
<dbReference type="GO" id="GO:0005739">
    <property type="term" value="C:mitochondrion"/>
    <property type="evidence" value="ECO:0007669"/>
    <property type="project" value="TreeGrafter"/>
</dbReference>
<keyword evidence="10" id="KW-0067">ATP-binding</keyword>
<feature type="compositionally biased region" description="Low complexity" evidence="12">
    <location>
        <begin position="26"/>
        <end position="38"/>
    </location>
</feature>
<evidence type="ECO:0000256" key="6">
    <source>
        <dbReference type="ARBA" id="ARBA00022630"/>
    </source>
</evidence>
<evidence type="ECO:0000256" key="5">
    <source>
        <dbReference type="ARBA" id="ARBA00017394"/>
    </source>
</evidence>
<dbReference type="PANTHER" id="PTHR22749">
    <property type="entry name" value="RIBOFLAVIN KINASE/FMN ADENYLYLTRANSFERASE"/>
    <property type="match status" value="1"/>
</dbReference>
<evidence type="ECO:0000256" key="10">
    <source>
        <dbReference type="ARBA" id="ARBA00022840"/>
    </source>
</evidence>
<dbReference type="GO" id="GO:0005524">
    <property type="term" value="F:ATP binding"/>
    <property type="evidence" value="ECO:0007669"/>
    <property type="project" value="UniProtKB-KW"/>
</dbReference>
<accession>A0A9P6ET72</accession>
<evidence type="ECO:0000256" key="12">
    <source>
        <dbReference type="SAM" id="MobiDB-lite"/>
    </source>
</evidence>
<dbReference type="Proteomes" id="UP000807306">
    <property type="component" value="Unassembled WGS sequence"/>
</dbReference>